<gene>
    <name evidence="1" type="ORF">HHL17_08880</name>
</gene>
<reference evidence="1 2" key="1">
    <citation type="submission" date="2020-04" db="EMBL/GenBank/DDBJ databases">
        <title>Chitinophaga sp. G-6-1-13 sp. nov., isolated from soil.</title>
        <authorList>
            <person name="Dahal R.H."/>
            <person name="Chaudhary D.K."/>
        </authorList>
    </citation>
    <scope>NUCLEOTIDE SEQUENCE [LARGE SCALE GENOMIC DNA]</scope>
    <source>
        <strain evidence="1 2">G-6-1-13</strain>
    </source>
</reference>
<dbReference type="Proteomes" id="UP000583266">
    <property type="component" value="Unassembled WGS sequence"/>
</dbReference>
<evidence type="ECO:0008006" key="3">
    <source>
        <dbReference type="Google" id="ProtNLM"/>
    </source>
</evidence>
<sequence>MKRTVTKIWFQILLMAFGVFYARSLQAQHSSPEAEYVTICTSEIRFNKLFELLHAQTGAHFSINTSKFPSTKIIRLNAGRYTLKQVLIQLRNHTGIEYKKVDKYIVITDGTVPKKRAIICHKNSPAKTTCLLHHLSLSNLPYTSHLTYNPAGVQLPVIIVDSGSMNAVRLDKGLKQEHLRESDTLRSIATRHSFLVDSVKKQTGEVLKVNLPSIPIHPFYAHSSAGYPYIALGWYADENSLLNVEVNGGFQHLYLVAAVSRNNGFELFRYGLGSKVGLDKHYDLNVSATYGINQKKYSDLNDTSKSNQVTVKGKFLQARLNLERHINDHWSLQAGISINALFQTYYYNDIPAAPMLDEQHYFAAYKIVHTPVILGDSYSSQKSISFISWMGFQFGISYTINSFHKRPKKGCPKPDQ</sequence>
<dbReference type="EMBL" id="JABBGC010000001">
    <property type="protein sequence ID" value="NML37311.1"/>
    <property type="molecule type" value="Genomic_DNA"/>
</dbReference>
<organism evidence="1 2">
    <name type="scientific">Chitinophaga fulva</name>
    <dbReference type="NCBI Taxonomy" id="2728842"/>
    <lineage>
        <taxon>Bacteria</taxon>
        <taxon>Pseudomonadati</taxon>
        <taxon>Bacteroidota</taxon>
        <taxon>Chitinophagia</taxon>
        <taxon>Chitinophagales</taxon>
        <taxon>Chitinophagaceae</taxon>
        <taxon>Chitinophaga</taxon>
    </lineage>
</organism>
<accession>A0A848GHW9</accession>
<keyword evidence="2" id="KW-1185">Reference proteome</keyword>
<comment type="caution">
    <text evidence="1">The sequence shown here is derived from an EMBL/GenBank/DDBJ whole genome shotgun (WGS) entry which is preliminary data.</text>
</comment>
<proteinExistence type="predicted"/>
<name>A0A848GHW9_9BACT</name>
<dbReference type="AlphaFoldDB" id="A0A848GHW9"/>
<evidence type="ECO:0000313" key="1">
    <source>
        <dbReference type="EMBL" id="NML37311.1"/>
    </source>
</evidence>
<evidence type="ECO:0000313" key="2">
    <source>
        <dbReference type="Proteomes" id="UP000583266"/>
    </source>
</evidence>
<protein>
    <recommendedName>
        <fullName evidence="3">Secretin/TonB short N-terminal domain-containing protein</fullName>
    </recommendedName>
</protein>
<dbReference type="RefSeq" id="WP_169224379.1">
    <property type="nucleotide sequence ID" value="NZ_JABBGC010000001.1"/>
</dbReference>